<gene>
    <name evidence="1" type="primary">cusC_2</name>
    <name evidence="1" type="ORF">Pan54_20550</name>
</gene>
<dbReference type="AlphaFoldDB" id="A0A5C5XF83"/>
<evidence type="ECO:0000313" key="2">
    <source>
        <dbReference type="Proteomes" id="UP000316095"/>
    </source>
</evidence>
<reference evidence="1 2" key="1">
    <citation type="submission" date="2019-02" db="EMBL/GenBank/DDBJ databases">
        <title>Deep-cultivation of Planctomycetes and their phenomic and genomic characterization uncovers novel biology.</title>
        <authorList>
            <person name="Wiegand S."/>
            <person name="Jogler M."/>
            <person name="Boedeker C."/>
            <person name="Pinto D."/>
            <person name="Vollmers J."/>
            <person name="Rivas-Marin E."/>
            <person name="Kohn T."/>
            <person name="Peeters S.H."/>
            <person name="Heuer A."/>
            <person name="Rast P."/>
            <person name="Oberbeckmann S."/>
            <person name="Bunk B."/>
            <person name="Jeske O."/>
            <person name="Meyerdierks A."/>
            <person name="Storesund J.E."/>
            <person name="Kallscheuer N."/>
            <person name="Luecker S."/>
            <person name="Lage O.M."/>
            <person name="Pohl T."/>
            <person name="Merkel B.J."/>
            <person name="Hornburger P."/>
            <person name="Mueller R.-W."/>
            <person name="Bruemmer F."/>
            <person name="Labrenz M."/>
            <person name="Spormann A.M."/>
            <person name="Op Den Camp H."/>
            <person name="Overmann J."/>
            <person name="Amann R."/>
            <person name="Jetten M.S.M."/>
            <person name="Mascher T."/>
            <person name="Medema M.H."/>
            <person name="Devos D.P."/>
            <person name="Kaster A.-K."/>
            <person name="Ovreas L."/>
            <person name="Rohde M."/>
            <person name="Galperin M.Y."/>
            <person name="Jogler C."/>
        </authorList>
    </citation>
    <scope>NUCLEOTIDE SEQUENCE [LARGE SCALE GENOMIC DNA]</scope>
    <source>
        <strain evidence="1 2">Pan54</strain>
    </source>
</reference>
<dbReference type="SUPFAM" id="SSF56954">
    <property type="entry name" value="Outer membrane efflux proteins (OEP)"/>
    <property type="match status" value="1"/>
</dbReference>
<dbReference type="EMBL" id="SJPG01000001">
    <property type="protein sequence ID" value="TWT61319.1"/>
    <property type="molecule type" value="Genomic_DNA"/>
</dbReference>
<dbReference type="OrthoDB" id="9783163at2"/>
<dbReference type="Proteomes" id="UP000316095">
    <property type="component" value="Unassembled WGS sequence"/>
</dbReference>
<evidence type="ECO:0000313" key="1">
    <source>
        <dbReference type="EMBL" id="TWT61319.1"/>
    </source>
</evidence>
<dbReference type="PANTHER" id="PTHR30203:SF30">
    <property type="entry name" value="OUTER MEMBRANE PROTEIN-RELATED"/>
    <property type="match status" value="1"/>
</dbReference>
<dbReference type="GO" id="GO:0015562">
    <property type="term" value="F:efflux transmembrane transporter activity"/>
    <property type="evidence" value="ECO:0007669"/>
    <property type="project" value="InterPro"/>
</dbReference>
<dbReference type="Gene3D" id="1.20.1600.10">
    <property type="entry name" value="Outer membrane efflux proteins (OEP)"/>
    <property type="match status" value="1"/>
</dbReference>
<name>A0A5C5XF83_9PLAN</name>
<dbReference type="PANTHER" id="PTHR30203">
    <property type="entry name" value="OUTER MEMBRANE CATION EFFLUX PROTEIN"/>
    <property type="match status" value="1"/>
</dbReference>
<protein>
    <submittedName>
        <fullName evidence="1">Cation efflux system protein CusC</fullName>
    </submittedName>
</protein>
<proteinExistence type="predicted"/>
<accession>A0A5C5XF83</accession>
<organism evidence="1 2">
    <name type="scientific">Rubinisphaera italica</name>
    <dbReference type="NCBI Taxonomy" id="2527969"/>
    <lineage>
        <taxon>Bacteria</taxon>
        <taxon>Pseudomonadati</taxon>
        <taxon>Planctomycetota</taxon>
        <taxon>Planctomycetia</taxon>
        <taxon>Planctomycetales</taxon>
        <taxon>Planctomycetaceae</taxon>
        <taxon>Rubinisphaera</taxon>
    </lineage>
</organism>
<keyword evidence="2" id="KW-1185">Reference proteome</keyword>
<comment type="caution">
    <text evidence="1">The sequence shown here is derived from an EMBL/GenBank/DDBJ whole genome shotgun (WGS) entry which is preliminary data.</text>
</comment>
<dbReference type="InterPro" id="IPR010131">
    <property type="entry name" value="MdtP/NodT-like"/>
</dbReference>
<sequence>MSANSKQLQCIYNYQRTVLDAYTEVVNRIARVDNYGKSIKIKKQQLAALEASVESANQLFQNARAGYVEVMLAQREMIEARMVIVETKQEQLSAMVSAYQALGGGGSGNFGTNCKPGQVHVKCK</sequence>